<feature type="compositionally biased region" description="Basic and acidic residues" evidence="9">
    <location>
        <begin position="514"/>
        <end position="538"/>
    </location>
</feature>
<reference evidence="10" key="1">
    <citation type="submission" date="2019-10" db="EMBL/GenBank/DDBJ databases">
        <title>Bird 10,000 Genomes (B10K) Project - Family phase.</title>
        <authorList>
            <person name="Zhang G."/>
        </authorList>
    </citation>
    <scope>NUCLEOTIDE SEQUENCE</scope>
    <source>
        <strain evidence="10">B10K-DU-002-49</strain>
        <tissue evidence="10">Muscle</tissue>
    </source>
</reference>
<comment type="caution">
    <text evidence="10">The sequence shown here is derived from an EMBL/GenBank/DDBJ whole genome shotgun (WGS) entry which is preliminary data.</text>
</comment>
<feature type="compositionally biased region" description="Low complexity" evidence="9">
    <location>
        <begin position="560"/>
        <end position="572"/>
    </location>
</feature>
<evidence type="ECO:0000256" key="7">
    <source>
        <dbReference type="ARBA" id="ARBA00055149"/>
    </source>
</evidence>
<feature type="compositionally biased region" description="Low complexity" evidence="9">
    <location>
        <begin position="332"/>
        <end position="348"/>
    </location>
</feature>
<evidence type="ECO:0000313" key="10">
    <source>
        <dbReference type="EMBL" id="NWI33853.1"/>
    </source>
</evidence>
<dbReference type="AlphaFoldDB" id="A0A851AMR9"/>
<feature type="compositionally biased region" description="Pro residues" evidence="9">
    <location>
        <begin position="573"/>
        <end position="584"/>
    </location>
</feature>
<organism evidence="10 11">
    <name type="scientific">Sula dactylatra</name>
    <name type="common">Masked booby</name>
    <dbReference type="NCBI Taxonomy" id="56068"/>
    <lineage>
        <taxon>Eukaryota</taxon>
        <taxon>Metazoa</taxon>
        <taxon>Chordata</taxon>
        <taxon>Craniata</taxon>
        <taxon>Vertebrata</taxon>
        <taxon>Euteleostomi</taxon>
        <taxon>Archelosauria</taxon>
        <taxon>Archosauria</taxon>
        <taxon>Dinosauria</taxon>
        <taxon>Saurischia</taxon>
        <taxon>Theropoda</taxon>
        <taxon>Coelurosauria</taxon>
        <taxon>Aves</taxon>
        <taxon>Neognathae</taxon>
        <taxon>Neoaves</taxon>
        <taxon>Aequornithes</taxon>
        <taxon>Suliformes</taxon>
        <taxon>Sulidae</taxon>
        <taxon>Sula</taxon>
    </lineage>
</organism>
<dbReference type="GO" id="GO:0007015">
    <property type="term" value="P:actin filament organization"/>
    <property type="evidence" value="ECO:0007669"/>
    <property type="project" value="TreeGrafter"/>
</dbReference>
<keyword evidence="5" id="KW-0677">Repeat</keyword>
<evidence type="ECO:0000256" key="9">
    <source>
        <dbReference type="SAM" id="MobiDB-lite"/>
    </source>
</evidence>
<feature type="non-terminal residue" evidence="10">
    <location>
        <position position="633"/>
    </location>
</feature>
<keyword evidence="6" id="KW-0206">Cytoskeleton</keyword>
<dbReference type="Proteomes" id="UP000619137">
    <property type="component" value="Unassembled WGS sequence"/>
</dbReference>
<comment type="function">
    <text evidence="7">Required for proper contractility of visceral smooth muscle cells. Mediates nucleation of actin filaments.</text>
</comment>
<dbReference type="Gene3D" id="3.80.10.10">
    <property type="entry name" value="Ribonuclease Inhibitor"/>
    <property type="match status" value="1"/>
</dbReference>
<comment type="subcellular location">
    <subcellularLocation>
        <location evidence="2">Cytoplasm</location>
        <location evidence="2">Cytoskeleton</location>
    </subcellularLocation>
    <subcellularLocation>
        <location evidence="1">Cytoplasm</location>
        <location evidence="1">Myofibril</location>
        <location evidence="1">Sarcomere</location>
    </subcellularLocation>
</comment>
<dbReference type="GO" id="GO:0005865">
    <property type="term" value="C:striated muscle thin filament"/>
    <property type="evidence" value="ECO:0007669"/>
    <property type="project" value="TreeGrafter"/>
</dbReference>
<sequence length="633" mass="70171">MSKVAKYRRQVSEDPDIDSLLSTLSPEEMEELEKELDVVDPDGSIHLELSQKNQTENAPPGPQNCDTTLNHCEKETRKLIQREHSIDESRSSEKNKGAKNEEEKGKEAPSKDLARKRDAKVGKDSKKEESIQKTDPKVKAEAETKTKEEKAINDKVKAMEKKLMGKDKKEEEKGSALKKDTGKDKKEEEKGSALKKDTGKDKKEEEKGSALKKNAGKDKKEEEKGSALKKDAGKDKKEEEKGTAAKKETGKDKKEEEKGSVLKKGTEKDKKEEEKGSGSKKEAEKDTKGEDKKEKDKKEEEKSSALKKSKADEKEKSQPVAEKAAEEKQKAKTAAESSPSKPTTGSSPDQAKDDEASSIFDELIEKVKNNDAEVTEVNVNNSDCINNETLVRFTEALEFNTVVKLFALANTRADDHVAFAIAIMLKSNKVLTSINLDSNHITGKGILAIFRALLQNNTLTELRFHNQRHICGGKTEMEIAKLLKENTTLLKLGYHFELAGPRMTVTNLLSRNMDKQRQKRLQEQKLAQERGEKKDLLDVPKAGSLPKGSPKPSPQPSPKASPKSSPKKGGVPAVPPPPPPPLAPPLINENLRNSLSPATQRKLGDRVLPIQEKNSRDQLLAAIRSSNLKQLKK</sequence>
<keyword evidence="4" id="KW-0597">Phosphoprotein</keyword>
<evidence type="ECO:0000256" key="5">
    <source>
        <dbReference type="ARBA" id="ARBA00022737"/>
    </source>
</evidence>
<dbReference type="GO" id="GO:0051694">
    <property type="term" value="P:pointed-end actin filament capping"/>
    <property type="evidence" value="ECO:0007669"/>
    <property type="project" value="InterPro"/>
</dbReference>
<feature type="compositionally biased region" description="Acidic residues" evidence="9">
    <location>
        <begin position="27"/>
        <end position="40"/>
    </location>
</feature>
<protein>
    <recommendedName>
        <fullName evidence="8">Leiomodin-1</fullName>
    </recommendedName>
</protein>
<dbReference type="GO" id="GO:0006936">
    <property type="term" value="P:muscle contraction"/>
    <property type="evidence" value="ECO:0007669"/>
    <property type="project" value="TreeGrafter"/>
</dbReference>
<feature type="compositionally biased region" description="Polar residues" evidence="9">
    <location>
        <begin position="590"/>
        <end position="599"/>
    </location>
</feature>
<dbReference type="SUPFAM" id="SSF52047">
    <property type="entry name" value="RNI-like"/>
    <property type="match status" value="1"/>
</dbReference>
<dbReference type="InterPro" id="IPR032675">
    <property type="entry name" value="LRR_dom_sf"/>
</dbReference>
<feature type="compositionally biased region" description="Pro residues" evidence="9">
    <location>
        <begin position="549"/>
        <end position="559"/>
    </location>
</feature>
<evidence type="ECO:0000256" key="1">
    <source>
        <dbReference type="ARBA" id="ARBA00004204"/>
    </source>
</evidence>
<evidence type="ECO:0000256" key="3">
    <source>
        <dbReference type="ARBA" id="ARBA00022490"/>
    </source>
</evidence>
<dbReference type="FunFam" id="3.80.10.10:FF:000083">
    <property type="entry name" value="Leiomodin 1"/>
    <property type="match status" value="1"/>
</dbReference>
<dbReference type="PANTHER" id="PTHR10901:SF5">
    <property type="entry name" value="LEIOMODIN-1"/>
    <property type="match status" value="1"/>
</dbReference>
<accession>A0A851AMR9</accession>
<dbReference type="PANTHER" id="PTHR10901">
    <property type="entry name" value="TROPOMODULIN"/>
    <property type="match status" value="1"/>
</dbReference>
<feature type="non-terminal residue" evidence="10">
    <location>
        <position position="1"/>
    </location>
</feature>
<dbReference type="InterPro" id="IPR004934">
    <property type="entry name" value="TMOD"/>
</dbReference>
<feature type="compositionally biased region" description="Basic and acidic residues" evidence="9">
    <location>
        <begin position="71"/>
        <end position="330"/>
    </location>
</feature>
<dbReference type="EMBL" id="WEKW01030723">
    <property type="protein sequence ID" value="NWI33853.1"/>
    <property type="molecule type" value="Genomic_DNA"/>
</dbReference>
<feature type="region of interest" description="Disordered" evidence="9">
    <location>
        <begin position="1"/>
        <end position="353"/>
    </location>
</feature>
<evidence type="ECO:0000256" key="8">
    <source>
        <dbReference type="ARBA" id="ARBA00070932"/>
    </source>
</evidence>
<proteinExistence type="predicted"/>
<dbReference type="GO" id="GO:0030239">
    <property type="term" value="P:myofibril assembly"/>
    <property type="evidence" value="ECO:0007669"/>
    <property type="project" value="TreeGrafter"/>
</dbReference>
<evidence type="ECO:0000256" key="6">
    <source>
        <dbReference type="ARBA" id="ARBA00023212"/>
    </source>
</evidence>
<evidence type="ECO:0000313" key="11">
    <source>
        <dbReference type="Proteomes" id="UP000619137"/>
    </source>
</evidence>
<keyword evidence="3" id="KW-0963">Cytoplasm</keyword>
<evidence type="ECO:0000256" key="2">
    <source>
        <dbReference type="ARBA" id="ARBA00004245"/>
    </source>
</evidence>
<gene>
    <name evidence="10" type="primary">Lmod1</name>
    <name evidence="10" type="ORF">SULDAC_R00355</name>
</gene>
<feature type="region of interest" description="Disordered" evidence="9">
    <location>
        <begin position="514"/>
        <end position="616"/>
    </location>
</feature>
<evidence type="ECO:0000256" key="4">
    <source>
        <dbReference type="ARBA" id="ARBA00022553"/>
    </source>
</evidence>
<keyword evidence="11" id="KW-1185">Reference proteome</keyword>
<name>A0A851AMR9_SULDA</name>
<dbReference type="Pfam" id="PF03250">
    <property type="entry name" value="Tropomodulin"/>
    <property type="match status" value="1"/>
</dbReference>
<dbReference type="GO" id="GO:0005523">
    <property type="term" value="F:tropomyosin binding"/>
    <property type="evidence" value="ECO:0007669"/>
    <property type="project" value="InterPro"/>
</dbReference>